<dbReference type="GO" id="GO:0005576">
    <property type="term" value="C:extracellular region"/>
    <property type="evidence" value="ECO:0007669"/>
    <property type="project" value="TreeGrafter"/>
</dbReference>
<dbReference type="Proteomes" id="UP000295711">
    <property type="component" value="Unassembled WGS sequence"/>
</dbReference>
<name>A0A4R2LH27_9FIRM</name>
<feature type="active site" description="Nucleophile" evidence="6">
    <location>
        <position position="434"/>
    </location>
</feature>
<organism evidence="8 9">
    <name type="scientific">Frisingicoccus caecimuris</name>
    <dbReference type="NCBI Taxonomy" id="1796636"/>
    <lineage>
        <taxon>Bacteria</taxon>
        <taxon>Bacillati</taxon>
        <taxon>Bacillota</taxon>
        <taxon>Clostridia</taxon>
        <taxon>Lachnospirales</taxon>
        <taxon>Lachnospiraceae</taxon>
        <taxon>Frisingicoccus</taxon>
    </lineage>
</organism>
<keyword evidence="2" id="KW-0808">Transferase</keyword>
<evidence type="ECO:0000259" key="7">
    <source>
        <dbReference type="PROSITE" id="PS52029"/>
    </source>
</evidence>
<dbReference type="GO" id="GO:0018104">
    <property type="term" value="P:peptidoglycan-protein cross-linking"/>
    <property type="evidence" value="ECO:0007669"/>
    <property type="project" value="TreeGrafter"/>
</dbReference>
<dbReference type="InterPro" id="IPR005490">
    <property type="entry name" value="LD_TPept_cat_dom"/>
</dbReference>
<accession>A0A4R2LH27</accession>
<dbReference type="AlphaFoldDB" id="A0A4R2LH27"/>
<dbReference type="RefSeq" id="WP_132092034.1">
    <property type="nucleotide sequence ID" value="NZ_JANKAQ010000009.1"/>
</dbReference>
<evidence type="ECO:0000313" key="8">
    <source>
        <dbReference type="EMBL" id="TCO84301.1"/>
    </source>
</evidence>
<keyword evidence="4 6" id="KW-0573">Peptidoglycan synthesis</keyword>
<gene>
    <name evidence="8" type="ORF">EV212_10860</name>
</gene>
<dbReference type="InterPro" id="IPR050979">
    <property type="entry name" value="LD-transpeptidase"/>
</dbReference>
<dbReference type="SUPFAM" id="SSF141523">
    <property type="entry name" value="L,D-transpeptidase catalytic domain-like"/>
    <property type="match status" value="1"/>
</dbReference>
<dbReference type="Pfam" id="PF03734">
    <property type="entry name" value="YkuD"/>
    <property type="match status" value="1"/>
</dbReference>
<dbReference type="EMBL" id="SLXA01000008">
    <property type="protein sequence ID" value="TCO84301.1"/>
    <property type="molecule type" value="Genomic_DNA"/>
</dbReference>
<dbReference type="PROSITE" id="PS52029">
    <property type="entry name" value="LD_TPASE"/>
    <property type="match status" value="1"/>
</dbReference>
<dbReference type="GO" id="GO:0071972">
    <property type="term" value="F:peptidoglycan L,D-transpeptidase activity"/>
    <property type="evidence" value="ECO:0007669"/>
    <property type="project" value="TreeGrafter"/>
</dbReference>
<dbReference type="InterPro" id="IPR038054">
    <property type="entry name" value="LD_TPept-like_central_sf"/>
</dbReference>
<proteinExistence type="predicted"/>
<dbReference type="InterPro" id="IPR022029">
    <property type="entry name" value="YoaR-like_PG-bd"/>
</dbReference>
<dbReference type="Gene3D" id="3.10.20.800">
    <property type="match status" value="1"/>
</dbReference>
<comment type="pathway">
    <text evidence="1 6">Cell wall biogenesis; peptidoglycan biosynthesis.</text>
</comment>
<dbReference type="GO" id="GO:0071555">
    <property type="term" value="P:cell wall organization"/>
    <property type="evidence" value="ECO:0007669"/>
    <property type="project" value="UniProtKB-UniRule"/>
</dbReference>
<keyword evidence="9" id="KW-1185">Reference proteome</keyword>
<dbReference type="Gene3D" id="2.40.440.10">
    <property type="entry name" value="L,D-transpeptidase catalytic domain-like"/>
    <property type="match status" value="1"/>
</dbReference>
<dbReference type="CDD" id="cd16913">
    <property type="entry name" value="YkuD_like"/>
    <property type="match status" value="1"/>
</dbReference>
<comment type="caution">
    <text evidence="8">The sequence shown here is derived from an EMBL/GenBank/DDBJ whole genome shotgun (WGS) entry which is preliminary data.</text>
</comment>
<evidence type="ECO:0000256" key="2">
    <source>
        <dbReference type="ARBA" id="ARBA00022679"/>
    </source>
</evidence>
<dbReference type="PANTHER" id="PTHR30582">
    <property type="entry name" value="L,D-TRANSPEPTIDASE"/>
    <property type="match status" value="1"/>
</dbReference>
<dbReference type="UniPathway" id="UPA00219"/>
<dbReference type="PROSITE" id="PS51257">
    <property type="entry name" value="PROKAR_LIPOPROTEIN"/>
    <property type="match status" value="1"/>
</dbReference>
<reference evidence="8 9" key="1">
    <citation type="submission" date="2019-03" db="EMBL/GenBank/DDBJ databases">
        <title>Genomic Encyclopedia of Type Strains, Phase IV (KMG-IV): sequencing the most valuable type-strain genomes for metagenomic binning, comparative biology and taxonomic classification.</title>
        <authorList>
            <person name="Goeker M."/>
        </authorList>
    </citation>
    <scope>NUCLEOTIDE SEQUENCE [LARGE SCALE GENOMIC DNA]</scope>
    <source>
        <strain evidence="8 9">DSM 28559</strain>
    </source>
</reference>
<dbReference type="GO" id="GO:0008360">
    <property type="term" value="P:regulation of cell shape"/>
    <property type="evidence" value="ECO:0007669"/>
    <property type="project" value="UniProtKB-UniRule"/>
</dbReference>
<sequence length="459" mass="52231">MSNKKKVLIVSGCAAGVLAACYVGVSIYFIQVFYPNTSINGTDVSNESPESVKETLEQSMMAYEMKVLTIEGTTEVLSGKDFDFDYNFDEVDELKIKEMGWLWPVKFFSQTDYEIKAVYEWNEEKLNKKIDELQCMTQEMTAPVNASLNVDDNGVNLVKENKGNTLKKETVKEEIAKAMGSGKSEISLEEAGCYELPKITTESPEIQDELKKVDELCQAEITYDFHGNEEKIGKEQIRKWIRRGENGDFYVSESAAYDYLCEISNKYDTINSYRDFYSSRGYWITLNPGSYGWGTDVDSEIELLMDDIKNKRVTSREPIYYMTPYDYLDPNSPDDIGSTYIEIDLSGQYMWYYKDGALFISTPITSGTMSTGHGTPSGVYYIHNRLQNIVLVGDDYRQPVNFWMKIVGGVGIHDSLWRSTYGGTEYLTSGSHGCINTPYDAVESMFWNVEIGTPVIMYY</sequence>
<protein>
    <submittedName>
        <fullName evidence="8">Putative peptidoglycan binding protein</fullName>
    </submittedName>
</protein>
<evidence type="ECO:0000313" key="9">
    <source>
        <dbReference type="Proteomes" id="UP000295711"/>
    </source>
</evidence>
<feature type="domain" description="L,D-TPase catalytic" evidence="7">
    <location>
        <begin position="339"/>
        <end position="458"/>
    </location>
</feature>
<dbReference type="GO" id="GO:0016740">
    <property type="term" value="F:transferase activity"/>
    <property type="evidence" value="ECO:0007669"/>
    <property type="project" value="UniProtKB-KW"/>
</dbReference>
<evidence type="ECO:0000256" key="3">
    <source>
        <dbReference type="ARBA" id="ARBA00022960"/>
    </source>
</evidence>
<dbReference type="Pfam" id="PF12229">
    <property type="entry name" value="PG_binding_4"/>
    <property type="match status" value="2"/>
</dbReference>
<keyword evidence="3 6" id="KW-0133">Cell shape</keyword>
<dbReference type="OrthoDB" id="3176960at2"/>
<keyword evidence="5 6" id="KW-0961">Cell wall biogenesis/degradation</keyword>
<evidence type="ECO:0000256" key="6">
    <source>
        <dbReference type="PROSITE-ProRule" id="PRU01373"/>
    </source>
</evidence>
<evidence type="ECO:0000256" key="5">
    <source>
        <dbReference type="ARBA" id="ARBA00023316"/>
    </source>
</evidence>
<dbReference type="InterPro" id="IPR038063">
    <property type="entry name" value="Transpep_catalytic_dom"/>
</dbReference>
<feature type="active site" description="Proton donor/acceptor" evidence="6">
    <location>
        <position position="413"/>
    </location>
</feature>
<evidence type="ECO:0000256" key="4">
    <source>
        <dbReference type="ARBA" id="ARBA00022984"/>
    </source>
</evidence>
<evidence type="ECO:0000256" key="1">
    <source>
        <dbReference type="ARBA" id="ARBA00004752"/>
    </source>
</evidence>
<dbReference type="PANTHER" id="PTHR30582:SF33">
    <property type="entry name" value="EXPORTED PROTEIN"/>
    <property type="match status" value="1"/>
</dbReference>
<dbReference type="SUPFAM" id="SSF143985">
    <property type="entry name" value="L,D-transpeptidase pre-catalytic domain-like"/>
    <property type="match status" value="1"/>
</dbReference>